<keyword evidence="3 4" id="KW-0285">Flavoprotein</keyword>
<feature type="binding site" evidence="3">
    <location>
        <position position="283"/>
    </location>
    <ligand>
        <name>CTP</name>
        <dbReference type="ChEBI" id="CHEBI:37563"/>
    </ligand>
</feature>
<evidence type="ECO:0000313" key="8">
    <source>
        <dbReference type="Proteomes" id="UP000321764"/>
    </source>
</evidence>
<evidence type="ECO:0000256" key="2">
    <source>
        <dbReference type="ARBA" id="ARBA00023239"/>
    </source>
</evidence>
<comment type="similarity">
    <text evidence="3 4">In the N-terminal section; belongs to the HFCD (homo-oligomeric flavin containing Cys decarboxylase) superfamily.</text>
</comment>
<dbReference type="Pfam" id="PF04127">
    <property type="entry name" value="DFP"/>
    <property type="match status" value="1"/>
</dbReference>
<dbReference type="EC" id="6.3.2.5" evidence="3"/>
<dbReference type="GO" id="GO:0071513">
    <property type="term" value="C:phosphopantothenoylcysteine decarboxylase complex"/>
    <property type="evidence" value="ECO:0007669"/>
    <property type="project" value="TreeGrafter"/>
</dbReference>
<dbReference type="GO" id="GO:0010181">
    <property type="term" value="F:FMN binding"/>
    <property type="evidence" value="ECO:0007669"/>
    <property type="project" value="UniProtKB-UniRule"/>
</dbReference>
<dbReference type="InterPro" id="IPR036551">
    <property type="entry name" value="Flavin_trans-like"/>
</dbReference>
<feature type="domain" description="DNA/pantothenate metabolism flavoprotein C-terminal" evidence="6">
    <location>
        <begin position="190"/>
        <end position="401"/>
    </location>
</feature>
<keyword evidence="3 4" id="KW-0436">Ligase</keyword>
<keyword evidence="2 3" id="KW-0456">Lyase</keyword>
<keyword evidence="1 3" id="KW-0210">Decarboxylase</keyword>
<keyword evidence="3 4" id="KW-0288">FMN</keyword>
<feature type="region of interest" description="Phosphopantothenate--cysteine ligase" evidence="3">
    <location>
        <begin position="195"/>
        <end position="404"/>
    </location>
</feature>
<dbReference type="Pfam" id="PF02441">
    <property type="entry name" value="Flavoprotein"/>
    <property type="match status" value="1"/>
</dbReference>
<dbReference type="NCBIfam" id="TIGR00521">
    <property type="entry name" value="coaBC_dfp"/>
    <property type="match status" value="1"/>
</dbReference>
<comment type="function">
    <text evidence="4">Catalyzes two steps in the biosynthesis of coenzyme A. In the first step cysteine is conjugated to 4'-phosphopantothenate to form 4-phosphopantothenoylcysteine, in the latter compound is decarboxylated to form 4'-phosphopantotheine.</text>
</comment>
<dbReference type="GO" id="GO:0004632">
    <property type="term" value="F:phosphopantothenate--cysteine ligase activity"/>
    <property type="evidence" value="ECO:0007669"/>
    <property type="project" value="UniProtKB-UniRule"/>
</dbReference>
<evidence type="ECO:0000259" key="5">
    <source>
        <dbReference type="Pfam" id="PF02441"/>
    </source>
</evidence>
<feature type="binding site" evidence="3">
    <location>
        <position position="344"/>
    </location>
    <ligand>
        <name>CTP</name>
        <dbReference type="ChEBI" id="CHEBI:37563"/>
    </ligand>
</feature>
<dbReference type="Gene3D" id="3.40.50.1950">
    <property type="entry name" value="Flavin prenyltransferase-like"/>
    <property type="match status" value="1"/>
</dbReference>
<dbReference type="SUPFAM" id="SSF102645">
    <property type="entry name" value="CoaB-like"/>
    <property type="match status" value="1"/>
</dbReference>
<comment type="pathway">
    <text evidence="3 4">Cofactor biosynthesis; coenzyme A biosynthesis; CoA from (R)-pantothenate: step 2/5.</text>
</comment>
<accession>A0A5C8Z9Q6</accession>
<name>A0A5C8Z9Q6_9GAMM</name>
<dbReference type="InterPro" id="IPR005252">
    <property type="entry name" value="CoaBC"/>
</dbReference>
<feature type="binding site" evidence="3">
    <location>
        <position position="330"/>
    </location>
    <ligand>
        <name>CTP</name>
        <dbReference type="ChEBI" id="CHEBI:37563"/>
    </ligand>
</feature>
<dbReference type="PANTHER" id="PTHR14359">
    <property type="entry name" value="HOMO-OLIGOMERIC FLAVIN CONTAINING CYS DECARBOXYLASE FAMILY"/>
    <property type="match status" value="1"/>
</dbReference>
<evidence type="ECO:0000256" key="1">
    <source>
        <dbReference type="ARBA" id="ARBA00022793"/>
    </source>
</evidence>
<dbReference type="GO" id="GO:0046872">
    <property type="term" value="F:metal ion binding"/>
    <property type="evidence" value="ECO:0007669"/>
    <property type="project" value="UniProtKB-KW"/>
</dbReference>
<evidence type="ECO:0000256" key="4">
    <source>
        <dbReference type="RuleBase" id="RU364078"/>
    </source>
</evidence>
<feature type="binding site" evidence="3">
    <location>
        <position position="293"/>
    </location>
    <ligand>
        <name>CTP</name>
        <dbReference type="ChEBI" id="CHEBI:37563"/>
    </ligand>
</feature>
<dbReference type="HAMAP" id="MF_02225">
    <property type="entry name" value="CoaBC"/>
    <property type="match status" value="1"/>
</dbReference>
<comment type="caution">
    <text evidence="7">The sequence shown here is derived from an EMBL/GenBank/DDBJ whole genome shotgun (WGS) entry which is preliminary data.</text>
</comment>
<keyword evidence="3" id="KW-0460">Magnesium</keyword>
<dbReference type="RefSeq" id="WP_147714224.1">
    <property type="nucleotide sequence ID" value="NZ_VKAD01000001.1"/>
</dbReference>
<evidence type="ECO:0000313" key="7">
    <source>
        <dbReference type="EMBL" id="TXR54825.1"/>
    </source>
</evidence>
<dbReference type="SUPFAM" id="SSF52507">
    <property type="entry name" value="Homo-oligomeric flavin-containing Cys decarboxylases, HFCD"/>
    <property type="match status" value="1"/>
</dbReference>
<evidence type="ECO:0000256" key="3">
    <source>
        <dbReference type="HAMAP-Rule" id="MF_02225"/>
    </source>
</evidence>
<organism evidence="7 8">
    <name type="scientific">Reinekea thalattae</name>
    <dbReference type="NCBI Taxonomy" id="2593301"/>
    <lineage>
        <taxon>Bacteria</taxon>
        <taxon>Pseudomonadati</taxon>
        <taxon>Pseudomonadota</taxon>
        <taxon>Gammaproteobacteria</taxon>
        <taxon>Oceanospirillales</taxon>
        <taxon>Saccharospirillaceae</taxon>
        <taxon>Reinekea</taxon>
    </lineage>
</organism>
<proteinExistence type="inferred from homology"/>
<comment type="caution">
    <text evidence="3">Lacks conserved residue(s) required for the propagation of feature annotation.</text>
</comment>
<dbReference type="AlphaFoldDB" id="A0A5C8Z9Q6"/>
<dbReference type="Proteomes" id="UP000321764">
    <property type="component" value="Unassembled WGS sequence"/>
</dbReference>
<feature type="domain" description="Flavoprotein" evidence="5">
    <location>
        <begin position="9"/>
        <end position="181"/>
    </location>
</feature>
<keyword evidence="3" id="KW-0511">Multifunctional enzyme</keyword>
<dbReference type="PANTHER" id="PTHR14359:SF6">
    <property type="entry name" value="PHOSPHOPANTOTHENOYLCYSTEINE DECARBOXYLASE"/>
    <property type="match status" value="1"/>
</dbReference>
<dbReference type="UniPathway" id="UPA00241">
    <property type="reaction ID" value="UER00353"/>
</dbReference>
<dbReference type="InterPro" id="IPR003382">
    <property type="entry name" value="Flavoprotein"/>
</dbReference>
<keyword evidence="8" id="KW-1185">Reference proteome</keyword>
<dbReference type="EC" id="4.1.1.36" evidence="3"/>
<comment type="pathway">
    <text evidence="3 4">Cofactor biosynthesis; coenzyme A biosynthesis; CoA from (R)-pantothenate: step 3/5.</text>
</comment>
<comment type="similarity">
    <text evidence="3 4">In the C-terminal section; belongs to the PPC synthetase family.</text>
</comment>
<reference evidence="7 8" key="1">
    <citation type="submission" date="2019-07" db="EMBL/GenBank/DDBJ databases">
        <title>Reinekea sp. strain SSH23 genome sequencing and assembly.</title>
        <authorList>
            <person name="Kim I."/>
        </authorList>
    </citation>
    <scope>NUCLEOTIDE SEQUENCE [LARGE SCALE GENOMIC DNA]</scope>
    <source>
        <strain evidence="7 8">SSH23</strain>
    </source>
</reference>
<gene>
    <name evidence="3 7" type="primary">coaBC</name>
    <name evidence="7" type="ORF">FME95_09910</name>
</gene>
<comment type="catalytic activity">
    <reaction evidence="3 4">
        <text>(R)-4'-phosphopantothenate + L-cysteine + CTP = N-[(R)-4-phosphopantothenoyl]-L-cysteine + CMP + diphosphate + H(+)</text>
        <dbReference type="Rhea" id="RHEA:19397"/>
        <dbReference type="ChEBI" id="CHEBI:10986"/>
        <dbReference type="ChEBI" id="CHEBI:15378"/>
        <dbReference type="ChEBI" id="CHEBI:33019"/>
        <dbReference type="ChEBI" id="CHEBI:35235"/>
        <dbReference type="ChEBI" id="CHEBI:37563"/>
        <dbReference type="ChEBI" id="CHEBI:59458"/>
        <dbReference type="ChEBI" id="CHEBI:60377"/>
        <dbReference type="EC" id="6.3.2.5"/>
    </reaction>
</comment>
<feature type="binding site" evidence="3">
    <location>
        <begin position="311"/>
        <end position="314"/>
    </location>
    <ligand>
        <name>CTP</name>
        <dbReference type="ChEBI" id="CHEBI:37563"/>
    </ligand>
</feature>
<dbReference type="GO" id="GO:0004633">
    <property type="term" value="F:phosphopantothenoylcysteine decarboxylase activity"/>
    <property type="evidence" value="ECO:0007669"/>
    <property type="project" value="UniProtKB-UniRule"/>
</dbReference>
<dbReference type="InterPro" id="IPR035929">
    <property type="entry name" value="CoaB-like_sf"/>
</dbReference>
<dbReference type="InterPro" id="IPR007085">
    <property type="entry name" value="DNA/pantothenate-metab_flavo_C"/>
</dbReference>
<comment type="cofactor">
    <cofactor evidence="3">
        <name>FMN</name>
        <dbReference type="ChEBI" id="CHEBI:58210"/>
    </cofactor>
    <text evidence="3">Binds 1 FMN per subunit.</text>
</comment>
<dbReference type="EMBL" id="VKAD01000001">
    <property type="protein sequence ID" value="TXR54825.1"/>
    <property type="molecule type" value="Genomic_DNA"/>
</dbReference>
<feature type="active site" description="Proton donor" evidence="3">
    <location>
        <position position="163"/>
    </location>
</feature>
<comment type="cofactor">
    <cofactor evidence="3">
        <name>Mg(2+)</name>
        <dbReference type="ChEBI" id="CHEBI:18420"/>
    </cofactor>
</comment>
<feature type="region of interest" description="Phosphopantothenoylcysteine decarboxylase" evidence="3">
    <location>
        <begin position="1"/>
        <end position="194"/>
    </location>
</feature>
<dbReference type="GO" id="GO:0015937">
    <property type="term" value="P:coenzyme A biosynthetic process"/>
    <property type="evidence" value="ECO:0007669"/>
    <property type="project" value="UniProtKB-UniRule"/>
</dbReference>
<comment type="function">
    <text evidence="3">Catalyzes two sequential steps in the biosynthesis of coenzyme A. In the first step cysteine is conjugated to 4'-phosphopantothenate to form 4-phosphopantothenoylcysteine. In the second step the latter compound is decarboxylated to form 4'-phosphopantotheine.</text>
</comment>
<sequence length="404" mass="43412">MSTACFRNKKVIVGITGGIAAYKSAELVRLFIKAGAEVRVVMTESAQEFITPLTLQALSGNAVSTSLFDESAELGMGHIELAKWADLIIVAPATADFIARLNAGMANDLLTTLCLASQAKLAIAPAMNEFMWHHPLTQRNLNELHQTLTHLHQFGPAQGEQACGDMGFGRMLEPVEIFNQAQAVFKQADLANKHIVITAGPTQEAIDPVRYLSNHSSGKMGFSLAAAAAERGAQVTLIAGPVNLPTPAGVQRLDIRSAEQLLKTSLDCISSCDIFIATAAVADYRPAEAAEQKIKKDGSGSELSLTLIENPDILATVAKHSDRPKTVIGFAAETQQAEQYAQQKLKRKNLDAVVANDVSRQDIGFGADNNEIIWVTQSGSEPFGPATKHDVSHFILDHINTLIH</sequence>
<dbReference type="GO" id="GO:0015941">
    <property type="term" value="P:pantothenate catabolic process"/>
    <property type="evidence" value="ECO:0007669"/>
    <property type="project" value="InterPro"/>
</dbReference>
<evidence type="ECO:0000259" key="6">
    <source>
        <dbReference type="Pfam" id="PF04127"/>
    </source>
</evidence>
<protein>
    <recommendedName>
        <fullName evidence="3">Coenzyme A biosynthesis bifunctional protein CoaBC</fullName>
    </recommendedName>
    <alternativeName>
        <fullName evidence="3">DNA/pantothenate metabolism flavoprotein</fullName>
    </alternativeName>
    <alternativeName>
        <fullName evidence="3">Phosphopantothenoylcysteine synthetase/decarboxylase</fullName>
        <shortName evidence="3">PPCS-PPCDC</shortName>
    </alternativeName>
    <domain>
        <recommendedName>
            <fullName evidence="3">Phosphopantothenoylcysteine decarboxylase</fullName>
            <shortName evidence="3">PPC decarboxylase</shortName>
            <shortName evidence="3">PPC-DC</shortName>
            <ecNumber evidence="3">4.1.1.36</ecNumber>
        </recommendedName>
        <alternativeName>
            <fullName evidence="3">CoaC</fullName>
        </alternativeName>
    </domain>
    <domain>
        <recommendedName>
            <fullName evidence="3">Phosphopantothenate--cysteine ligase</fullName>
            <ecNumber evidence="3">6.3.2.5</ecNumber>
        </recommendedName>
        <alternativeName>
            <fullName evidence="3">CoaB</fullName>
        </alternativeName>
        <alternativeName>
            <fullName evidence="3">Phosphopantothenoylcysteine synthetase</fullName>
            <shortName evidence="3">PPC synthetase</shortName>
            <shortName evidence="3">PPC-S</shortName>
        </alternativeName>
    </domain>
</protein>
<keyword evidence="3" id="KW-0479">Metal-binding</keyword>
<dbReference type="Gene3D" id="3.40.50.10300">
    <property type="entry name" value="CoaB-like"/>
    <property type="match status" value="1"/>
</dbReference>
<dbReference type="OrthoDB" id="9802554at2"/>
<comment type="catalytic activity">
    <reaction evidence="3 4">
        <text>N-[(R)-4-phosphopantothenoyl]-L-cysteine + H(+) = (R)-4'-phosphopantetheine + CO2</text>
        <dbReference type="Rhea" id="RHEA:16793"/>
        <dbReference type="ChEBI" id="CHEBI:15378"/>
        <dbReference type="ChEBI" id="CHEBI:16526"/>
        <dbReference type="ChEBI" id="CHEBI:59458"/>
        <dbReference type="ChEBI" id="CHEBI:61723"/>
        <dbReference type="EC" id="4.1.1.36"/>
    </reaction>
</comment>
<feature type="binding site" evidence="3">
    <location>
        <position position="348"/>
    </location>
    <ligand>
        <name>CTP</name>
        <dbReference type="ChEBI" id="CHEBI:37563"/>
    </ligand>
</feature>